<dbReference type="FunCoup" id="A0A194XBC4">
    <property type="interactions" value="1026"/>
</dbReference>
<dbReference type="PANTHER" id="PTHR45862">
    <property type="entry name" value="PROTEIN SGT1 HOMOLOG"/>
    <property type="match status" value="1"/>
</dbReference>
<dbReference type="PROSITE" id="PS51048">
    <property type="entry name" value="SGS"/>
    <property type="match status" value="1"/>
</dbReference>
<sequence length="384" mass="42585">MAEVGFANKGQAAIQAGDYATAINYLTQAIQISKSPLWLTWRATAYQRTKQYELALADGDNAVLAAIKRSKRDLIANAHFRRAVALHGLKRYGDARMCLHWVKEYNEKEKGLTIWLAKIKTDYDNAGGDEAECNQVTVKKVPDEVEDVSKDTKPAAKEKVEAPAVAAIPVAPAQTPKEKIRHEWYQSPTTITIEIFAKGVPKENTEVKIEAGSLEVSFPLSATDSTFDYTIDPFFSKVDVSKSSHRITPHKIEIVLHKSTPGLKWSALEGTDLIPSEPVKEDTKAAVQLPKQETAPVYPTSSKSGPKNWDKLMGEEDDDDGEGEDVDRFFKKLYKGADPDTRRAMMKSYQESNGTSLSTNWSDVGSKTFETSPPDGLEAKKWES</sequence>
<dbReference type="CDD" id="cd06466">
    <property type="entry name" value="p23_CS_SGT1_like"/>
    <property type="match status" value="1"/>
</dbReference>
<dbReference type="PROSITE" id="PS51203">
    <property type="entry name" value="CS"/>
    <property type="match status" value="1"/>
</dbReference>
<feature type="compositionally biased region" description="Acidic residues" evidence="2">
    <location>
        <begin position="315"/>
        <end position="325"/>
    </location>
</feature>
<dbReference type="InterPro" id="IPR007699">
    <property type="entry name" value="SGS_dom"/>
</dbReference>
<feature type="domain" description="CS" evidence="4">
    <location>
        <begin position="177"/>
        <end position="269"/>
    </location>
</feature>
<dbReference type="RefSeq" id="XP_018071821.1">
    <property type="nucleotide sequence ID" value="XM_018218397.1"/>
</dbReference>
<dbReference type="InterPro" id="IPR044563">
    <property type="entry name" value="Sgt1-like"/>
</dbReference>
<dbReference type="SMART" id="SM00028">
    <property type="entry name" value="TPR"/>
    <property type="match status" value="2"/>
</dbReference>
<feature type="domain" description="SGS" evidence="3">
    <location>
        <begin position="297"/>
        <end position="384"/>
    </location>
</feature>
<proteinExistence type="inferred from homology"/>
<feature type="compositionally biased region" description="Polar residues" evidence="2">
    <location>
        <begin position="349"/>
        <end position="371"/>
    </location>
</feature>
<evidence type="ECO:0000313" key="6">
    <source>
        <dbReference type="Proteomes" id="UP000070700"/>
    </source>
</evidence>
<accession>A0A194XBC4</accession>
<protein>
    <submittedName>
        <fullName evidence="5">SGS-domain-containing protein</fullName>
    </submittedName>
</protein>
<feature type="region of interest" description="Disordered" evidence="2">
    <location>
        <begin position="290"/>
        <end position="325"/>
    </location>
</feature>
<dbReference type="SUPFAM" id="SSF48452">
    <property type="entry name" value="TPR-like"/>
    <property type="match status" value="1"/>
</dbReference>
<dbReference type="GO" id="GO:0051087">
    <property type="term" value="F:protein-folding chaperone binding"/>
    <property type="evidence" value="ECO:0007669"/>
    <property type="project" value="InterPro"/>
</dbReference>
<dbReference type="InterPro" id="IPR007052">
    <property type="entry name" value="CS_dom"/>
</dbReference>
<dbReference type="InterPro" id="IPR008978">
    <property type="entry name" value="HSP20-like_chaperone"/>
</dbReference>
<feature type="region of interest" description="Disordered" evidence="2">
    <location>
        <begin position="341"/>
        <end position="384"/>
    </location>
</feature>
<dbReference type="Pfam" id="PF13181">
    <property type="entry name" value="TPR_8"/>
    <property type="match status" value="1"/>
</dbReference>
<evidence type="ECO:0000313" key="5">
    <source>
        <dbReference type="EMBL" id="KUJ17466.1"/>
    </source>
</evidence>
<dbReference type="KEGG" id="psco:LY89DRAFT_718163"/>
<organism evidence="5 6">
    <name type="scientific">Mollisia scopiformis</name>
    <name type="common">Conifer needle endophyte fungus</name>
    <name type="synonym">Phialocephala scopiformis</name>
    <dbReference type="NCBI Taxonomy" id="149040"/>
    <lineage>
        <taxon>Eukaryota</taxon>
        <taxon>Fungi</taxon>
        <taxon>Dikarya</taxon>
        <taxon>Ascomycota</taxon>
        <taxon>Pezizomycotina</taxon>
        <taxon>Leotiomycetes</taxon>
        <taxon>Helotiales</taxon>
        <taxon>Mollisiaceae</taxon>
        <taxon>Mollisia</taxon>
    </lineage>
</organism>
<comment type="similarity">
    <text evidence="1">Belongs to the SGT1 family.</text>
</comment>
<dbReference type="GeneID" id="28828123"/>
<dbReference type="InterPro" id="IPR011990">
    <property type="entry name" value="TPR-like_helical_dom_sf"/>
</dbReference>
<evidence type="ECO:0000259" key="4">
    <source>
        <dbReference type="PROSITE" id="PS51203"/>
    </source>
</evidence>
<dbReference type="InParanoid" id="A0A194XBC4"/>
<dbReference type="Pfam" id="PF05002">
    <property type="entry name" value="SGS"/>
    <property type="match status" value="1"/>
</dbReference>
<evidence type="ECO:0000259" key="3">
    <source>
        <dbReference type="PROSITE" id="PS51048"/>
    </source>
</evidence>
<reference evidence="5 6" key="1">
    <citation type="submission" date="2015-10" db="EMBL/GenBank/DDBJ databases">
        <title>Full genome of DAOMC 229536 Phialocephala scopiformis, a fungal endophyte of spruce producing the potent anti-insectan compound rugulosin.</title>
        <authorList>
            <consortium name="DOE Joint Genome Institute"/>
            <person name="Walker A.K."/>
            <person name="Frasz S.L."/>
            <person name="Seifert K.A."/>
            <person name="Miller J.D."/>
            <person name="Mondo S.J."/>
            <person name="Labutti K."/>
            <person name="Lipzen A."/>
            <person name="Dockter R."/>
            <person name="Kennedy M."/>
            <person name="Grigoriev I.V."/>
            <person name="Spatafora J.W."/>
        </authorList>
    </citation>
    <scope>NUCLEOTIDE SEQUENCE [LARGE SCALE GENOMIC DNA]</scope>
    <source>
        <strain evidence="5 6">CBS 120377</strain>
    </source>
</reference>
<dbReference type="Pfam" id="PF04969">
    <property type="entry name" value="CS"/>
    <property type="match status" value="1"/>
</dbReference>
<dbReference type="Gene3D" id="2.60.40.790">
    <property type="match status" value="1"/>
</dbReference>
<dbReference type="EMBL" id="KQ947414">
    <property type="protein sequence ID" value="KUJ17466.1"/>
    <property type="molecule type" value="Genomic_DNA"/>
</dbReference>
<dbReference type="AlphaFoldDB" id="A0A194XBC4"/>
<keyword evidence="6" id="KW-1185">Reference proteome</keyword>
<evidence type="ECO:0000256" key="1">
    <source>
        <dbReference type="ARBA" id="ARBA00008509"/>
    </source>
</evidence>
<dbReference type="Gene3D" id="1.25.40.10">
    <property type="entry name" value="Tetratricopeptide repeat domain"/>
    <property type="match status" value="1"/>
</dbReference>
<dbReference type="STRING" id="149040.A0A194XBC4"/>
<dbReference type="OrthoDB" id="1898560at2759"/>
<evidence type="ECO:0000256" key="2">
    <source>
        <dbReference type="SAM" id="MobiDB-lite"/>
    </source>
</evidence>
<dbReference type="SUPFAM" id="SSF49764">
    <property type="entry name" value="HSP20-like chaperones"/>
    <property type="match status" value="1"/>
</dbReference>
<dbReference type="InterPro" id="IPR019734">
    <property type="entry name" value="TPR_rpt"/>
</dbReference>
<gene>
    <name evidence="5" type="ORF">LY89DRAFT_718163</name>
</gene>
<name>A0A194XBC4_MOLSC</name>
<dbReference type="Proteomes" id="UP000070700">
    <property type="component" value="Unassembled WGS sequence"/>
</dbReference>